<evidence type="ECO:0000313" key="4">
    <source>
        <dbReference type="Proteomes" id="UP000636505"/>
    </source>
</evidence>
<dbReference type="InterPro" id="IPR036366">
    <property type="entry name" value="PGBDSf"/>
</dbReference>
<dbReference type="InterPro" id="IPR002477">
    <property type="entry name" value="Peptidoglycan-bd-like"/>
</dbReference>
<dbReference type="InterPro" id="IPR003709">
    <property type="entry name" value="VanY-like_core_dom"/>
</dbReference>
<dbReference type="SUPFAM" id="SSF55166">
    <property type="entry name" value="Hedgehog/DD-peptidase"/>
    <property type="match status" value="1"/>
</dbReference>
<dbReference type="InterPro" id="IPR009045">
    <property type="entry name" value="Zn_M74/Hedgehog-like"/>
</dbReference>
<dbReference type="Gene3D" id="1.10.101.10">
    <property type="entry name" value="PGBD-like superfamily/PGBD"/>
    <property type="match status" value="1"/>
</dbReference>
<dbReference type="EMBL" id="JADEXG010000009">
    <property type="protein sequence ID" value="MBE9076806.1"/>
    <property type="molecule type" value="Genomic_DNA"/>
</dbReference>
<dbReference type="Pfam" id="PF02557">
    <property type="entry name" value="VanY"/>
    <property type="match status" value="1"/>
</dbReference>
<dbReference type="Gene3D" id="3.30.1380.10">
    <property type="match status" value="1"/>
</dbReference>
<dbReference type="Pfam" id="PF01471">
    <property type="entry name" value="PG_binding_1"/>
    <property type="match status" value="1"/>
</dbReference>
<dbReference type="AlphaFoldDB" id="A0A8J7DKX1"/>
<dbReference type="Proteomes" id="UP000636505">
    <property type="component" value="Unassembled WGS sequence"/>
</dbReference>
<keyword evidence="4" id="KW-1185">Reference proteome</keyword>
<dbReference type="SUPFAM" id="SSF47090">
    <property type="entry name" value="PGBD-like"/>
    <property type="match status" value="1"/>
</dbReference>
<evidence type="ECO:0000259" key="2">
    <source>
        <dbReference type="Pfam" id="PF02557"/>
    </source>
</evidence>
<dbReference type="InterPro" id="IPR036365">
    <property type="entry name" value="PGBD-like_sf"/>
</dbReference>
<protein>
    <submittedName>
        <fullName evidence="3">Peptidoglycan-binding protein</fullName>
    </submittedName>
</protein>
<dbReference type="RefSeq" id="WP_193905467.1">
    <property type="nucleotide sequence ID" value="NZ_JADEXG010000009.1"/>
</dbReference>
<dbReference type="GO" id="GO:0006508">
    <property type="term" value="P:proteolysis"/>
    <property type="evidence" value="ECO:0007669"/>
    <property type="project" value="InterPro"/>
</dbReference>
<evidence type="ECO:0000259" key="1">
    <source>
        <dbReference type="Pfam" id="PF01471"/>
    </source>
</evidence>
<comment type="caution">
    <text evidence="3">The sequence shown here is derived from an EMBL/GenBank/DDBJ whole genome shotgun (WGS) entry which is preliminary data.</text>
</comment>
<evidence type="ECO:0000313" key="3">
    <source>
        <dbReference type="EMBL" id="MBE9076806.1"/>
    </source>
</evidence>
<dbReference type="GO" id="GO:0008233">
    <property type="term" value="F:peptidase activity"/>
    <property type="evidence" value="ECO:0007669"/>
    <property type="project" value="InterPro"/>
</dbReference>
<name>A0A8J7DKX1_9CYAN</name>
<dbReference type="CDD" id="cd14814">
    <property type="entry name" value="Peptidase_M15"/>
    <property type="match status" value="1"/>
</dbReference>
<accession>A0A8J7DKX1</accession>
<gene>
    <name evidence="3" type="ORF">IQ241_05765</name>
</gene>
<feature type="domain" description="Peptidoglycan binding-like" evidence="1">
    <location>
        <begin position="220"/>
        <end position="271"/>
    </location>
</feature>
<organism evidence="3 4">
    <name type="scientific">Vasconcelosia minhoensis LEGE 07310</name>
    <dbReference type="NCBI Taxonomy" id="915328"/>
    <lineage>
        <taxon>Bacteria</taxon>
        <taxon>Bacillati</taxon>
        <taxon>Cyanobacteriota</taxon>
        <taxon>Cyanophyceae</taxon>
        <taxon>Nodosilineales</taxon>
        <taxon>Cymatolegaceae</taxon>
        <taxon>Vasconcelosia</taxon>
        <taxon>Vasconcelosia minhoensis</taxon>
    </lineage>
</organism>
<proteinExistence type="predicted"/>
<feature type="domain" description="D-alanyl-D-alanine carboxypeptidase-like core" evidence="2">
    <location>
        <begin position="63"/>
        <end position="155"/>
    </location>
</feature>
<sequence length="273" mass="30331">MPTIKQMIDNLSNNTCGTSTVRGLSLQIIDEMNLLIPSVLVNIEDLNVKLESSGVNPYLQPAAKEALRRAITRRRATLHITSAYRTVAQQYLLRRWFEMGKCNIGAAARPGFSNHEDGLALDTPDFDAWRTALEAEKWDWLGDTNHKDPFHFTFVGGSVRDDIGDIGVKAFQQLWNKNKPDDQISVDNVFGPQTAKRLDQSPSEGFNIARLLKLVSPPMQGGDVRKVQESLVNVELLSIEDVNGIYDEKTANAIATFQDKRGLSIDRVVGPPG</sequence>
<reference evidence="3" key="1">
    <citation type="submission" date="2020-10" db="EMBL/GenBank/DDBJ databases">
        <authorList>
            <person name="Castelo-Branco R."/>
            <person name="Eusebio N."/>
            <person name="Adriana R."/>
            <person name="Vieira A."/>
            <person name="Brugerolle De Fraissinette N."/>
            <person name="Rezende De Castro R."/>
            <person name="Schneider M.P."/>
            <person name="Vasconcelos V."/>
            <person name="Leao P.N."/>
        </authorList>
    </citation>
    <scope>NUCLEOTIDE SEQUENCE</scope>
    <source>
        <strain evidence="3">LEGE 07310</strain>
    </source>
</reference>